<dbReference type="OrthoDB" id="6430321at2759"/>
<dbReference type="EMBL" id="BMAW01000206">
    <property type="protein sequence ID" value="GFS67990.1"/>
    <property type="molecule type" value="Genomic_DNA"/>
</dbReference>
<gene>
    <name evidence="1" type="ORF">NPIL_193531</name>
</gene>
<reference evidence="1" key="1">
    <citation type="submission" date="2020-08" db="EMBL/GenBank/DDBJ databases">
        <title>Multicomponent nature underlies the extraordinary mechanical properties of spider dragline silk.</title>
        <authorList>
            <person name="Kono N."/>
            <person name="Nakamura H."/>
            <person name="Mori M."/>
            <person name="Yoshida Y."/>
            <person name="Ohtoshi R."/>
            <person name="Malay A.D."/>
            <person name="Moran D.A.P."/>
            <person name="Tomita M."/>
            <person name="Numata K."/>
            <person name="Arakawa K."/>
        </authorList>
    </citation>
    <scope>NUCLEOTIDE SEQUENCE</scope>
</reference>
<dbReference type="Proteomes" id="UP000887013">
    <property type="component" value="Unassembled WGS sequence"/>
</dbReference>
<proteinExistence type="predicted"/>
<evidence type="ECO:0000313" key="2">
    <source>
        <dbReference type="Proteomes" id="UP000887013"/>
    </source>
</evidence>
<evidence type="ECO:0000313" key="1">
    <source>
        <dbReference type="EMBL" id="GFS67990.1"/>
    </source>
</evidence>
<name>A0A8X6J128_NEPPI</name>
<comment type="caution">
    <text evidence="1">The sequence shown here is derived from an EMBL/GenBank/DDBJ whole genome shotgun (WGS) entry which is preliminary data.</text>
</comment>
<sequence>METLASESAVGTSSAQEAGRCLGLSPSSIRNIFQGVLNQYPFKLQSCHELLRSETIEREAFARKVSRRDKTGILERRFQRKHKLTMNWVDELAKKDDLVKSD</sequence>
<dbReference type="AlphaFoldDB" id="A0A8X6J128"/>
<keyword evidence="2" id="KW-1185">Reference proteome</keyword>
<accession>A0A8X6J128</accession>
<organism evidence="1 2">
    <name type="scientific">Nephila pilipes</name>
    <name type="common">Giant wood spider</name>
    <name type="synonym">Nephila maculata</name>
    <dbReference type="NCBI Taxonomy" id="299642"/>
    <lineage>
        <taxon>Eukaryota</taxon>
        <taxon>Metazoa</taxon>
        <taxon>Ecdysozoa</taxon>
        <taxon>Arthropoda</taxon>
        <taxon>Chelicerata</taxon>
        <taxon>Arachnida</taxon>
        <taxon>Araneae</taxon>
        <taxon>Araneomorphae</taxon>
        <taxon>Entelegynae</taxon>
        <taxon>Araneoidea</taxon>
        <taxon>Nephilidae</taxon>
        <taxon>Nephila</taxon>
    </lineage>
</organism>
<protein>
    <submittedName>
        <fullName evidence="1">Uncharacterized protein</fullName>
    </submittedName>
</protein>